<dbReference type="SUPFAM" id="SSF81301">
    <property type="entry name" value="Nucleotidyltransferase"/>
    <property type="match status" value="1"/>
</dbReference>
<dbReference type="InterPro" id="IPR045792">
    <property type="entry name" value="DUF6036"/>
</dbReference>
<dbReference type="STRING" id="351605.Gura_0391"/>
<evidence type="ECO:0000259" key="1">
    <source>
        <dbReference type="Pfam" id="PF19502"/>
    </source>
</evidence>
<dbReference type="RefSeq" id="WP_011937333.1">
    <property type="nucleotide sequence ID" value="NC_009483.1"/>
</dbReference>
<dbReference type="AlphaFoldDB" id="A5GCT7"/>
<dbReference type="Proteomes" id="UP000006695">
    <property type="component" value="Chromosome"/>
</dbReference>
<reference evidence="2 3" key="1">
    <citation type="submission" date="2007-05" db="EMBL/GenBank/DDBJ databases">
        <title>Complete sequence of Geobacter uraniireducens Rf4.</title>
        <authorList>
            <consortium name="US DOE Joint Genome Institute"/>
            <person name="Copeland A."/>
            <person name="Lucas S."/>
            <person name="Lapidus A."/>
            <person name="Barry K."/>
            <person name="Detter J.C."/>
            <person name="Glavina del Rio T."/>
            <person name="Hammon N."/>
            <person name="Israni S."/>
            <person name="Dalin E."/>
            <person name="Tice H."/>
            <person name="Pitluck S."/>
            <person name="Chertkov O."/>
            <person name="Brettin T."/>
            <person name="Bruce D."/>
            <person name="Han C."/>
            <person name="Schmutz J."/>
            <person name="Larimer F."/>
            <person name="Land M."/>
            <person name="Hauser L."/>
            <person name="Kyrpides N."/>
            <person name="Mikhailova N."/>
            <person name="Shelobolina E."/>
            <person name="Aklujkar M."/>
            <person name="Lovley D."/>
            <person name="Richardson P."/>
        </authorList>
    </citation>
    <scope>NUCLEOTIDE SEQUENCE [LARGE SCALE GENOMIC DNA]</scope>
    <source>
        <strain evidence="2 3">Rf4</strain>
    </source>
</reference>
<dbReference type="KEGG" id="gur:Gura_0391"/>
<evidence type="ECO:0000313" key="3">
    <source>
        <dbReference type="Proteomes" id="UP000006695"/>
    </source>
</evidence>
<evidence type="ECO:0000313" key="2">
    <source>
        <dbReference type="EMBL" id="ABQ24607.1"/>
    </source>
</evidence>
<dbReference type="Pfam" id="PF19502">
    <property type="entry name" value="DUF6036"/>
    <property type="match status" value="1"/>
</dbReference>
<gene>
    <name evidence="2" type="ordered locus">Gura_0391</name>
</gene>
<accession>A5GCT7</accession>
<sequence length="195" mass="22741">MIYRLDKNQLLDILEEWNRFLKRKVHLIACGGTAMTLLGVKPSTKDVDFMTPNIQEYEYLTKQLRVLGYEAMTGSGWKRSGEIFQFDIFRGNSIHTTGLLASPLEKGRHTVFKEYSSLYIGILNEYDLISSKLMRGTRVDFEDCLSLAEARIAHINIDRLVEHFYEMVSYDIAEDRLKPHIQHFIELLREKGLYD</sequence>
<dbReference type="OrthoDB" id="5405370at2"/>
<protein>
    <recommendedName>
        <fullName evidence="1">DUF6036 domain-containing protein</fullName>
    </recommendedName>
</protein>
<feature type="domain" description="DUF6036" evidence="1">
    <location>
        <begin position="9"/>
        <end position="176"/>
    </location>
</feature>
<keyword evidence="3" id="KW-1185">Reference proteome</keyword>
<organism evidence="2 3">
    <name type="scientific">Geotalea uraniireducens (strain Rf4)</name>
    <name type="common">Geobacter uraniireducens</name>
    <dbReference type="NCBI Taxonomy" id="351605"/>
    <lineage>
        <taxon>Bacteria</taxon>
        <taxon>Pseudomonadati</taxon>
        <taxon>Thermodesulfobacteriota</taxon>
        <taxon>Desulfuromonadia</taxon>
        <taxon>Geobacterales</taxon>
        <taxon>Geobacteraceae</taxon>
        <taxon>Geotalea</taxon>
    </lineage>
</organism>
<dbReference type="InterPro" id="IPR043519">
    <property type="entry name" value="NT_sf"/>
</dbReference>
<name>A5GCT7_GEOUR</name>
<proteinExistence type="predicted"/>
<dbReference type="EMBL" id="CP000698">
    <property type="protein sequence ID" value="ABQ24607.1"/>
    <property type="molecule type" value="Genomic_DNA"/>
</dbReference>
<dbReference type="HOGENOM" id="CLU_1394595_0_0_7"/>